<dbReference type="GO" id="GO:0010181">
    <property type="term" value="F:FMN binding"/>
    <property type="evidence" value="ECO:0007669"/>
    <property type="project" value="InterPro"/>
</dbReference>
<dbReference type="OrthoDB" id="359268at2"/>
<feature type="domain" description="Flavodoxin-like" evidence="2">
    <location>
        <begin position="1"/>
        <end position="137"/>
    </location>
</feature>
<evidence type="ECO:0000313" key="4">
    <source>
        <dbReference type="Proteomes" id="UP000433493"/>
    </source>
</evidence>
<dbReference type="GO" id="GO:0050660">
    <property type="term" value="F:flavin adenine dinucleotide binding"/>
    <property type="evidence" value="ECO:0007669"/>
    <property type="project" value="TreeGrafter"/>
</dbReference>
<proteinExistence type="predicted"/>
<protein>
    <submittedName>
        <fullName evidence="3">Nitric oxide synthase</fullName>
    </submittedName>
</protein>
<dbReference type="PROSITE" id="PS50902">
    <property type="entry name" value="FLAVODOXIN_LIKE"/>
    <property type="match status" value="1"/>
</dbReference>
<dbReference type="EMBL" id="WBKB01000010">
    <property type="protein sequence ID" value="KAB1641238.1"/>
    <property type="molecule type" value="Genomic_DNA"/>
</dbReference>
<dbReference type="GO" id="GO:0005829">
    <property type="term" value="C:cytosol"/>
    <property type="evidence" value="ECO:0007669"/>
    <property type="project" value="TreeGrafter"/>
</dbReference>
<sequence length="146" mass="15508">MRIFYGTESGNSEMVASDIADEYGLEAEDLTELDADVFEAGTLYLIVCATHGEGELPEGVDEFADALRDSSPDLTGVRYAMFGLGDSTYPDYSKGSEVLDALLAELGAERVGEYGRHDAAGGSDCSEVGLSWAEMVVEQHALVPVG</sequence>
<dbReference type="PRINTS" id="PR00369">
    <property type="entry name" value="FLAVODOXIN"/>
</dbReference>
<dbReference type="PANTHER" id="PTHR19384">
    <property type="entry name" value="NITRIC OXIDE SYNTHASE-RELATED"/>
    <property type="match status" value="1"/>
</dbReference>
<dbReference type="GO" id="GO:0016491">
    <property type="term" value="F:oxidoreductase activity"/>
    <property type="evidence" value="ECO:0007669"/>
    <property type="project" value="TreeGrafter"/>
</dbReference>
<dbReference type="InterPro" id="IPR001094">
    <property type="entry name" value="Flavdoxin-like"/>
</dbReference>
<gene>
    <name evidence="3" type="ORF">F8O05_13320</name>
</gene>
<dbReference type="AlphaFoldDB" id="A0A7J5B8W2"/>
<evidence type="ECO:0000259" key="2">
    <source>
        <dbReference type="PROSITE" id="PS50902"/>
    </source>
</evidence>
<reference evidence="3 4" key="1">
    <citation type="submission" date="2019-09" db="EMBL/GenBank/DDBJ databases">
        <title>Phylogeny of genus Pseudoclavibacter and closely related genus.</title>
        <authorList>
            <person name="Li Y."/>
        </authorList>
    </citation>
    <scope>NUCLEOTIDE SEQUENCE [LARGE SCALE GENOMIC DNA]</scope>
    <source>
        <strain evidence="3 4">KCTC 13959</strain>
    </source>
</reference>
<keyword evidence="1" id="KW-0285">Flavoprotein</keyword>
<dbReference type="SUPFAM" id="SSF52218">
    <property type="entry name" value="Flavoproteins"/>
    <property type="match status" value="1"/>
</dbReference>
<evidence type="ECO:0000256" key="1">
    <source>
        <dbReference type="ARBA" id="ARBA00022630"/>
    </source>
</evidence>
<dbReference type="Gene3D" id="3.40.50.360">
    <property type="match status" value="1"/>
</dbReference>
<dbReference type="Pfam" id="PF00258">
    <property type="entry name" value="Flavodoxin_1"/>
    <property type="match status" value="1"/>
</dbReference>
<dbReference type="Proteomes" id="UP000433493">
    <property type="component" value="Unassembled WGS sequence"/>
</dbReference>
<dbReference type="InterPro" id="IPR008254">
    <property type="entry name" value="Flavodoxin/NO_synth"/>
</dbReference>
<keyword evidence="4" id="KW-1185">Reference proteome</keyword>
<accession>A0A7J5B8W2</accession>
<name>A0A7J5B8W2_9MICO</name>
<comment type="caution">
    <text evidence="3">The sequence shown here is derived from an EMBL/GenBank/DDBJ whole genome shotgun (WGS) entry which is preliminary data.</text>
</comment>
<organism evidence="3 4">
    <name type="scientific">Gulosibacter chungangensis</name>
    <dbReference type="NCBI Taxonomy" id="979746"/>
    <lineage>
        <taxon>Bacteria</taxon>
        <taxon>Bacillati</taxon>
        <taxon>Actinomycetota</taxon>
        <taxon>Actinomycetes</taxon>
        <taxon>Micrococcales</taxon>
        <taxon>Microbacteriaceae</taxon>
        <taxon>Gulosibacter</taxon>
    </lineage>
</organism>
<evidence type="ECO:0000313" key="3">
    <source>
        <dbReference type="EMBL" id="KAB1641238.1"/>
    </source>
</evidence>
<dbReference type="InterPro" id="IPR029039">
    <property type="entry name" value="Flavoprotein-like_sf"/>
</dbReference>